<keyword evidence="3" id="KW-1185">Reference proteome</keyword>
<reference evidence="2 3" key="1">
    <citation type="submission" date="2018-11" db="EMBL/GenBank/DDBJ databases">
        <authorList>
            <person name="Kleinhagauer T."/>
            <person name="Glaeser S.P."/>
            <person name="Spergser J."/>
            <person name="Ruckert C."/>
            <person name="Kaempfer P."/>
            <person name="Busse H.-J."/>
        </authorList>
    </citation>
    <scope>NUCLEOTIDE SEQUENCE [LARGE SCALE GENOMIC DNA]</scope>
    <source>
        <strain evidence="2 3">W8</strain>
    </source>
</reference>
<feature type="compositionally biased region" description="Basic and acidic residues" evidence="1">
    <location>
        <begin position="25"/>
        <end position="41"/>
    </location>
</feature>
<dbReference type="AlphaFoldDB" id="A0A3G6IY25"/>
<dbReference type="Proteomes" id="UP000271587">
    <property type="component" value="Chromosome"/>
</dbReference>
<feature type="compositionally biased region" description="Polar residues" evidence="1">
    <location>
        <begin position="42"/>
        <end position="52"/>
    </location>
</feature>
<evidence type="ECO:0000313" key="2">
    <source>
        <dbReference type="EMBL" id="AZA10592.1"/>
    </source>
</evidence>
<organism evidence="2 3">
    <name type="scientific">Corynebacterium gerontici</name>
    <dbReference type="NCBI Taxonomy" id="2079234"/>
    <lineage>
        <taxon>Bacteria</taxon>
        <taxon>Bacillati</taxon>
        <taxon>Actinomycetota</taxon>
        <taxon>Actinomycetes</taxon>
        <taxon>Mycobacteriales</taxon>
        <taxon>Corynebacteriaceae</taxon>
        <taxon>Corynebacterium</taxon>
    </lineage>
</organism>
<sequence>MVLRFLLLHGRFFLLGRMDVPVRGNQRDRNEEREDVDKQDSLKTPPNSQGCANQRAGFALWRSSSVKITDNSEKRCGPNQGVDRP</sequence>
<dbReference type="KEGG" id="cgk:CGERO_01290"/>
<feature type="region of interest" description="Disordered" evidence="1">
    <location>
        <begin position="23"/>
        <end position="53"/>
    </location>
</feature>
<proteinExistence type="predicted"/>
<accession>A0A3G6IY25</accession>
<evidence type="ECO:0000313" key="3">
    <source>
        <dbReference type="Proteomes" id="UP000271587"/>
    </source>
</evidence>
<gene>
    <name evidence="2" type="ORF">CGERO_01290</name>
</gene>
<dbReference type="EMBL" id="CP033897">
    <property type="protein sequence ID" value="AZA10592.1"/>
    <property type="molecule type" value="Genomic_DNA"/>
</dbReference>
<evidence type="ECO:0000256" key="1">
    <source>
        <dbReference type="SAM" id="MobiDB-lite"/>
    </source>
</evidence>
<protein>
    <submittedName>
        <fullName evidence="2">Uncharacterized protein</fullName>
    </submittedName>
</protein>
<name>A0A3G6IY25_9CORY</name>